<dbReference type="AlphaFoldDB" id="W4LRY5"/>
<gene>
    <name evidence="4" type="ORF">ETSY2_38980</name>
</gene>
<dbReference type="InterPro" id="IPR019302">
    <property type="entry name" value="CAP12/PCTIR_TIR_dom"/>
</dbReference>
<evidence type="ECO:0000313" key="5">
    <source>
        <dbReference type="Proteomes" id="UP000019140"/>
    </source>
</evidence>
<comment type="caution">
    <text evidence="4">The sequence shown here is derived from an EMBL/GenBank/DDBJ whole genome shotgun (WGS) entry which is preliminary data.</text>
</comment>
<dbReference type="PATRIC" id="fig|1429439.4.peg.6571"/>
<keyword evidence="5" id="KW-1185">Reference proteome</keyword>
<dbReference type="EMBL" id="AZHX01001722">
    <property type="protein sequence ID" value="ETX00496.1"/>
    <property type="molecule type" value="Genomic_DNA"/>
</dbReference>
<sequence>MIKPKILFADNDPKFLETRKIFLQKAGYEILTAQNSEKAKEILHQTHIDLAIIDLRLRDDTDTDDLSGLDLAQDIDPSIPKIILTGFPSMATARDALRGRSPGGPIAENYVDKKEGPEKLLAAVREALQRKIFIGHGHDTAAKDAVKQFVNSLGLRDIVLSELPRRGRTVIELLEDYSNVSFAVIVVSPDDFGGVLATSQDPQPRARQNVIFELGYFLGKLGRGKVCVVLKDKVEIPSNYQGVLNVIMDQGNDWKERLKTEMQSAGLNIDRV</sequence>
<dbReference type="Proteomes" id="UP000019140">
    <property type="component" value="Unassembled WGS sequence"/>
</dbReference>
<dbReference type="PROSITE" id="PS50110">
    <property type="entry name" value="RESPONSE_REGULATORY"/>
    <property type="match status" value="1"/>
</dbReference>
<evidence type="ECO:0000313" key="4">
    <source>
        <dbReference type="EMBL" id="ETX00496.1"/>
    </source>
</evidence>
<dbReference type="InterPro" id="IPR011006">
    <property type="entry name" value="CheY-like_superfamily"/>
</dbReference>
<evidence type="ECO:0000256" key="2">
    <source>
        <dbReference type="PROSITE-ProRule" id="PRU00169"/>
    </source>
</evidence>
<proteinExistence type="predicted"/>
<dbReference type="SMART" id="SM00448">
    <property type="entry name" value="REC"/>
    <property type="match status" value="1"/>
</dbReference>
<dbReference type="Pfam" id="PF10137">
    <property type="entry name" value="CAP12-PCTIR_TIR"/>
    <property type="match status" value="1"/>
</dbReference>
<name>W4LRY5_9BACT</name>
<dbReference type="InterPro" id="IPR050595">
    <property type="entry name" value="Bact_response_regulator"/>
</dbReference>
<dbReference type="InterPro" id="IPR001789">
    <property type="entry name" value="Sig_transdc_resp-reg_receiver"/>
</dbReference>
<reference evidence="4 5" key="1">
    <citation type="journal article" date="2014" name="Nature">
        <title>An environmental bacterial taxon with a large and distinct metabolic repertoire.</title>
        <authorList>
            <person name="Wilson M.C."/>
            <person name="Mori T."/>
            <person name="Ruckert C."/>
            <person name="Uria A.R."/>
            <person name="Helf M.J."/>
            <person name="Takada K."/>
            <person name="Gernert C."/>
            <person name="Steffens U.A."/>
            <person name="Heycke N."/>
            <person name="Schmitt S."/>
            <person name="Rinke C."/>
            <person name="Helfrich E.J."/>
            <person name="Brachmann A.O."/>
            <person name="Gurgui C."/>
            <person name="Wakimoto T."/>
            <person name="Kracht M."/>
            <person name="Crusemann M."/>
            <person name="Hentschel U."/>
            <person name="Abe I."/>
            <person name="Matsunaga S."/>
            <person name="Kalinowski J."/>
            <person name="Takeyama H."/>
            <person name="Piel J."/>
        </authorList>
    </citation>
    <scope>NUCLEOTIDE SEQUENCE [LARGE SCALE GENOMIC DNA]</scope>
    <source>
        <strain evidence="5">TSY2</strain>
    </source>
</reference>
<dbReference type="GO" id="GO:0050135">
    <property type="term" value="F:NADP+ nucleosidase activity"/>
    <property type="evidence" value="ECO:0007669"/>
    <property type="project" value="InterPro"/>
</dbReference>
<keyword evidence="1 2" id="KW-0597">Phosphoprotein</keyword>
<dbReference type="PANTHER" id="PTHR44591">
    <property type="entry name" value="STRESS RESPONSE REGULATOR PROTEIN 1"/>
    <property type="match status" value="1"/>
</dbReference>
<protein>
    <recommendedName>
        <fullName evidence="3">Response regulatory domain-containing protein</fullName>
    </recommendedName>
</protein>
<accession>W4LRY5</accession>
<dbReference type="SUPFAM" id="SSF52172">
    <property type="entry name" value="CheY-like"/>
    <property type="match status" value="1"/>
</dbReference>
<evidence type="ECO:0000259" key="3">
    <source>
        <dbReference type="PROSITE" id="PS50110"/>
    </source>
</evidence>
<dbReference type="GO" id="GO:0000160">
    <property type="term" value="P:phosphorelay signal transduction system"/>
    <property type="evidence" value="ECO:0007669"/>
    <property type="project" value="InterPro"/>
</dbReference>
<feature type="modified residue" description="4-aspartylphosphate" evidence="2">
    <location>
        <position position="54"/>
    </location>
</feature>
<feature type="domain" description="Response regulatory" evidence="3">
    <location>
        <begin position="5"/>
        <end position="128"/>
    </location>
</feature>
<evidence type="ECO:0000256" key="1">
    <source>
        <dbReference type="ARBA" id="ARBA00022553"/>
    </source>
</evidence>
<dbReference type="Pfam" id="PF00072">
    <property type="entry name" value="Response_reg"/>
    <property type="match status" value="1"/>
</dbReference>
<dbReference type="HOGENOM" id="CLU_1021900_0_0_7"/>
<organism evidence="4 5">
    <name type="scientific">Candidatus Entotheonella gemina</name>
    <dbReference type="NCBI Taxonomy" id="1429439"/>
    <lineage>
        <taxon>Bacteria</taxon>
        <taxon>Pseudomonadati</taxon>
        <taxon>Nitrospinota/Tectimicrobiota group</taxon>
        <taxon>Candidatus Tectimicrobiota</taxon>
        <taxon>Candidatus Entotheonellia</taxon>
        <taxon>Candidatus Entotheonellales</taxon>
        <taxon>Candidatus Entotheonellaceae</taxon>
        <taxon>Candidatus Entotheonella</taxon>
    </lineage>
</organism>
<dbReference type="PANTHER" id="PTHR44591:SF3">
    <property type="entry name" value="RESPONSE REGULATORY DOMAIN-CONTAINING PROTEIN"/>
    <property type="match status" value="1"/>
</dbReference>
<dbReference type="Gene3D" id="3.40.50.2300">
    <property type="match status" value="1"/>
</dbReference>